<sequence length="90" mass="10211">MFDICGLRRMHVGSSVHVFCGSKSIKHLYIPRRLIVVYPGVACFLAYLWCAKCMRQLLALLSTKRDFISSGCQESAIRLKGESQYVLARL</sequence>
<keyword evidence="1" id="KW-1133">Transmembrane helix</keyword>
<dbReference type="Proteomes" id="UP001066276">
    <property type="component" value="Chromosome 4_1"/>
</dbReference>
<evidence type="ECO:0000313" key="2">
    <source>
        <dbReference type="EMBL" id="KAJ1172216.1"/>
    </source>
</evidence>
<reference evidence="2" key="1">
    <citation type="journal article" date="2022" name="bioRxiv">
        <title>Sequencing and chromosome-scale assembly of the giantPleurodeles waltlgenome.</title>
        <authorList>
            <person name="Brown T."/>
            <person name="Elewa A."/>
            <person name="Iarovenko S."/>
            <person name="Subramanian E."/>
            <person name="Araus A.J."/>
            <person name="Petzold A."/>
            <person name="Susuki M."/>
            <person name="Suzuki K.-i.T."/>
            <person name="Hayashi T."/>
            <person name="Toyoda A."/>
            <person name="Oliveira C."/>
            <person name="Osipova E."/>
            <person name="Leigh N.D."/>
            <person name="Simon A."/>
            <person name="Yun M.H."/>
        </authorList>
    </citation>
    <scope>NUCLEOTIDE SEQUENCE</scope>
    <source>
        <strain evidence="2">20211129_DDA</strain>
        <tissue evidence="2">Liver</tissue>
    </source>
</reference>
<name>A0AAV7T754_PLEWA</name>
<keyword evidence="1" id="KW-0812">Transmembrane</keyword>
<comment type="caution">
    <text evidence="2">The sequence shown here is derived from an EMBL/GenBank/DDBJ whole genome shotgun (WGS) entry which is preliminary data.</text>
</comment>
<feature type="non-terminal residue" evidence="2">
    <location>
        <position position="90"/>
    </location>
</feature>
<dbReference type="AlphaFoldDB" id="A0AAV7T754"/>
<dbReference type="EMBL" id="JANPWB010000007">
    <property type="protein sequence ID" value="KAJ1172216.1"/>
    <property type="molecule type" value="Genomic_DNA"/>
</dbReference>
<feature type="transmembrane region" description="Helical" evidence="1">
    <location>
        <begin position="33"/>
        <end position="49"/>
    </location>
</feature>
<proteinExistence type="predicted"/>
<keyword evidence="1" id="KW-0472">Membrane</keyword>
<protein>
    <submittedName>
        <fullName evidence="2">Uncharacterized protein</fullName>
    </submittedName>
</protein>
<gene>
    <name evidence="2" type="ORF">NDU88_004064</name>
</gene>
<evidence type="ECO:0000256" key="1">
    <source>
        <dbReference type="SAM" id="Phobius"/>
    </source>
</evidence>
<keyword evidence="3" id="KW-1185">Reference proteome</keyword>
<accession>A0AAV7T754</accession>
<evidence type="ECO:0000313" key="3">
    <source>
        <dbReference type="Proteomes" id="UP001066276"/>
    </source>
</evidence>
<organism evidence="2 3">
    <name type="scientific">Pleurodeles waltl</name>
    <name type="common">Iberian ribbed newt</name>
    <dbReference type="NCBI Taxonomy" id="8319"/>
    <lineage>
        <taxon>Eukaryota</taxon>
        <taxon>Metazoa</taxon>
        <taxon>Chordata</taxon>
        <taxon>Craniata</taxon>
        <taxon>Vertebrata</taxon>
        <taxon>Euteleostomi</taxon>
        <taxon>Amphibia</taxon>
        <taxon>Batrachia</taxon>
        <taxon>Caudata</taxon>
        <taxon>Salamandroidea</taxon>
        <taxon>Salamandridae</taxon>
        <taxon>Pleurodelinae</taxon>
        <taxon>Pleurodeles</taxon>
    </lineage>
</organism>